<dbReference type="RefSeq" id="WP_204867191.1">
    <property type="nucleotide sequence ID" value="NZ_JAFBBK010000001.1"/>
</dbReference>
<dbReference type="Proteomes" id="UP000703038">
    <property type="component" value="Unassembled WGS sequence"/>
</dbReference>
<reference evidence="3 4" key="1">
    <citation type="submission" date="2021-01" db="EMBL/GenBank/DDBJ databases">
        <title>Genomics of switchgrass bacterial isolates.</title>
        <authorList>
            <person name="Shade A."/>
        </authorList>
    </citation>
    <scope>NUCLEOTIDE SEQUENCE [LARGE SCALE GENOMIC DNA]</scope>
    <source>
        <strain evidence="3 4">PvP111</strain>
    </source>
</reference>
<feature type="region of interest" description="Disordered" evidence="1">
    <location>
        <begin position="169"/>
        <end position="219"/>
    </location>
</feature>
<feature type="transmembrane region" description="Helical" evidence="2">
    <location>
        <begin position="50"/>
        <end position="70"/>
    </location>
</feature>
<feature type="transmembrane region" description="Helical" evidence="2">
    <location>
        <begin position="129"/>
        <end position="147"/>
    </location>
</feature>
<protein>
    <submittedName>
        <fullName evidence="3">Membrane protein (TIGR02234 family)</fullName>
    </submittedName>
</protein>
<evidence type="ECO:0000256" key="1">
    <source>
        <dbReference type="SAM" id="MobiDB-lite"/>
    </source>
</evidence>
<accession>A0ABS2KRK8</accession>
<dbReference type="NCBIfam" id="TIGR02234">
    <property type="entry name" value="trp_oprn_chp"/>
    <property type="match status" value="1"/>
</dbReference>
<keyword evidence="2" id="KW-0472">Membrane</keyword>
<organism evidence="3 4">
    <name type="scientific">Rhodococcoides corynebacterioides</name>
    <dbReference type="NCBI Taxonomy" id="53972"/>
    <lineage>
        <taxon>Bacteria</taxon>
        <taxon>Bacillati</taxon>
        <taxon>Actinomycetota</taxon>
        <taxon>Actinomycetes</taxon>
        <taxon>Mycobacteriales</taxon>
        <taxon>Nocardiaceae</taxon>
        <taxon>Rhodococcoides</taxon>
    </lineage>
</organism>
<evidence type="ECO:0000313" key="3">
    <source>
        <dbReference type="EMBL" id="MBM7414396.1"/>
    </source>
</evidence>
<keyword evidence="4" id="KW-1185">Reference proteome</keyword>
<evidence type="ECO:0000313" key="4">
    <source>
        <dbReference type="Proteomes" id="UP000703038"/>
    </source>
</evidence>
<name>A0ABS2KRK8_9NOCA</name>
<comment type="caution">
    <text evidence="3">The sequence shown here is derived from an EMBL/GenBank/DDBJ whole genome shotgun (WGS) entry which is preliminary data.</text>
</comment>
<keyword evidence="2" id="KW-1133">Transmembrane helix</keyword>
<dbReference type="EMBL" id="JAFBBK010000001">
    <property type="protein sequence ID" value="MBM7414396.1"/>
    <property type="molecule type" value="Genomic_DNA"/>
</dbReference>
<evidence type="ECO:0000256" key="2">
    <source>
        <dbReference type="SAM" id="Phobius"/>
    </source>
</evidence>
<feature type="compositionally biased region" description="Basic and acidic residues" evidence="1">
    <location>
        <begin position="204"/>
        <end position="219"/>
    </location>
</feature>
<proteinExistence type="predicted"/>
<dbReference type="Pfam" id="PF09534">
    <property type="entry name" value="Trp_oprn_chp"/>
    <property type="match status" value="1"/>
</dbReference>
<gene>
    <name evidence="3" type="ORF">JOE42_001129</name>
</gene>
<dbReference type="InterPro" id="IPR011746">
    <property type="entry name" value="Trp_synth-assoc_CHP"/>
</dbReference>
<sequence length="219" mass="22119">MKRGGVGLAALLLALAALALWASSRMTWVRVVSSDGLGEQQTSSLVGGTWAAATTPLAIAAIAAVAALFAIRGRWTVLLAVLVALVGVGAAVPAVQLIVSGVDPERAGALAELPGRAEVLSAEASRAPAALALLGGLLALAAAVVVARTSRSKAGLSARYDSPAVRRERAEQDVRSAAVDADEEPSERAIWDALDSGADPTATDDARGADGRPRGGETR</sequence>
<keyword evidence="2" id="KW-0812">Transmembrane</keyword>
<feature type="transmembrane region" description="Helical" evidence="2">
    <location>
        <begin position="77"/>
        <end position="99"/>
    </location>
</feature>
<dbReference type="InterPro" id="IPR019051">
    <property type="entry name" value="Trp_biosyn_TM_oprn/chp"/>
</dbReference>